<dbReference type="GO" id="GO:0003700">
    <property type="term" value="F:DNA-binding transcription factor activity"/>
    <property type="evidence" value="ECO:0007669"/>
    <property type="project" value="TreeGrafter"/>
</dbReference>
<evidence type="ECO:0000256" key="1">
    <source>
        <dbReference type="ARBA" id="ARBA00023015"/>
    </source>
</evidence>
<dbReference type="GO" id="GO:0000976">
    <property type="term" value="F:transcription cis-regulatory region binding"/>
    <property type="evidence" value="ECO:0007669"/>
    <property type="project" value="TreeGrafter"/>
</dbReference>
<accession>A0A0D5NRX5</accession>
<dbReference type="Gene3D" id="3.40.50.2300">
    <property type="match status" value="2"/>
</dbReference>
<dbReference type="HOGENOM" id="CLU_037628_6_0_9"/>
<evidence type="ECO:0000259" key="4">
    <source>
        <dbReference type="PROSITE" id="PS50932"/>
    </source>
</evidence>
<dbReference type="SMART" id="SM00354">
    <property type="entry name" value="HTH_LACI"/>
    <property type="match status" value="1"/>
</dbReference>
<dbReference type="PATRIC" id="fig|1126833.4.peg.2132"/>
<reference evidence="6" key="2">
    <citation type="submission" date="2015-03" db="EMBL/GenBank/DDBJ databases">
        <title>Genome sequence of Paenibacillus beijingensis strain DSM 24997T.</title>
        <authorList>
            <person name="Kwak Y."/>
            <person name="Shin J.-H."/>
        </authorList>
    </citation>
    <scope>NUCLEOTIDE SEQUENCE [LARGE SCALE GENOMIC DNA]</scope>
    <source>
        <strain evidence="6">DSM 24997</strain>
    </source>
</reference>
<dbReference type="PROSITE" id="PS50932">
    <property type="entry name" value="HTH_LACI_2"/>
    <property type="match status" value="1"/>
</dbReference>
<keyword evidence="6" id="KW-1185">Reference proteome</keyword>
<feature type="domain" description="HTH lacI-type" evidence="4">
    <location>
        <begin position="1"/>
        <end position="47"/>
    </location>
</feature>
<dbReference type="PANTHER" id="PTHR30146">
    <property type="entry name" value="LACI-RELATED TRANSCRIPTIONAL REPRESSOR"/>
    <property type="match status" value="1"/>
</dbReference>
<dbReference type="SUPFAM" id="SSF53822">
    <property type="entry name" value="Periplasmic binding protein-like I"/>
    <property type="match status" value="1"/>
</dbReference>
<evidence type="ECO:0000313" key="5">
    <source>
        <dbReference type="EMBL" id="AJY77633.1"/>
    </source>
</evidence>
<sequence>MAGVSISTVSRVINNSKPVQDDLRKRVLDVMEQTKFRPNTIAQNLAKNESNLIGVMLPEVKNTVLDELIHGINHVSRIYGYNTMLSLTGGTLENELHYFNLFRGIQADGIILASDNLKGELIELIELSGIPCILVGRDAHSASIPSVHVDNITAAYEAVTYLIQQGHRRIAMIRARSGDVASGDHRFEGYRMALAEAGIPLARDWIVESGITVEDGIEAMRKIRESRSMPTALFCATDRIAIGAMHDLMENGLRIPDDVSVVGFDGIDMSAMIRPKLSTVKYSASEIGMTAARNLIKRIRGGEVSPRHWCVSHYLETRDSVRSI</sequence>
<dbReference type="CDD" id="cd06267">
    <property type="entry name" value="PBP1_LacI_sugar_binding-like"/>
    <property type="match status" value="1"/>
</dbReference>
<dbReference type="SUPFAM" id="SSF47413">
    <property type="entry name" value="lambda repressor-like DNA-binding domains"/>
    <property type="match status" value="1"/>
</dbReference>
<dbReference type="InterPro" id="IPR000843">
    <property type="entry name" value="HTH_LacI"/>
</dbReference>
<dbReference type="Pfam" id="PF00356">
    <property type="entry name" value="LacI"/>
    <property type="match status" value="1"/>
</dbReference>
<protein>
    <submittedName>
        <fullName evidence="5">Transcriptional regulator</fullName>
    </submittedName>
</protein>
<dbReference type="KEGG" id="pbj:VN24_09660"/>
<reference evidence="5 6" key="1">
    <citation type="journal article" date="2015" name="J. Biotechnol.">
        <title>Complete genome sequence of Paenibacillus beijingensis 7188(T) (=DSM 24997(T)), a novel rhizobacterium from jujube garden soil.</title>
        <authorList>
            <person name="Kwak Y."/>
            <person name="Shin J.H."/>
        </authorList>
    </citation>
    <scope>NUCLEOTIDE SEQUENCE [LARGE SCALE GENOMIC DNA]</scope>
    <source>
        <strain evidence="5 6">DSM 24997</strain>
    </source>
</reference>
<dbReference type="Proteomes" id="UP000032633">
    <property type="component" value="Chromosome"/>
</dbReference>
<evidence type="ECO:0000313" key="6">
    <source>
        <dbReference type="Proteomes" id="UP000032633"/>
    </source>
</evidence>
<dbReference type="InterPro" id="IPR001761">
    <property type="entry name" value="Peripla_BP/Lac1_sug-bd_dom"/>
</dbReference>
<dbReference type="EMBL" id="CP011058">
    <property type="protein sequence ID" value="AJY77633.1"/>
    <property type="molecule type" value="Genomic_DNA"/>
</dbReference>
<dbReference type="STRING" id="1126833.VN24_09660"/>
<dbReference type="Gene3D" id="1.10.260.40">
    <property type="entry name" value="lambda repressor-like DNA-binding domains"/>
    <property type="match status" value="1"/>
</dbReference>
<dbReference type="InterPro" id="IPR010982">
    <property type="entry name" value="Lambda_DNA-bd_dom_sf"/>
</dbReference>
<dbReference type="PANTHER" id="PTHR30146:SF109">
    <property type="entry name" value="HTH-TYPE TRANSCRIPTIONAL REGULATOR GALS"/>
    <property type="match status" value="1"/>
</dbReference>
<dbReference type="AlphaFoldDB" id="A0A0D5NRX5"/>
<proteinExistence type="predicted"/>
<evidence type="ECO:0000256" key="2">
    <source>
        <dbReference type="ARBA" id="ARBA00023125"/>
    </source>
</evidence>
<keyword evidence="3" id="KW-0804">Transcription</keyword>
<organism evidence="5 6">
    <name type="scientific">Paenibacillus beijingensis</name>
    <dbReference type="NCBI Taxonomy" id="1126833"/>
    <lineage>
        <taxon>Bacteria</taxon>
        <taxon>Bacillati</taxon>
        <taxon>Bacillota</taxon>
        <taxon>Bacilli</taxon>
        <taxon>Bacillales</taxon>
        <taxon>Paenibacillaceae</taxon>
        <taxon>Paenibacillus</taxon>
    </lineage>
</organism>
<dbReference type="InterPro" id="IPR028082">
    <property type="entry name" value="Peripla_BP_I"/>
</dbReference>
<name>A0A0D5NRX5_9BACL</name>
<keyword evidence="1" id="KW-0805">Transcription regulation</keyword>
<dbReference type="CDD" id="cd01392">
    <property type="entry name" value="HTH_LacI"/>
    <property type="match status" value="1"/>
</dbReference>
<keyword evidence="2" id="KW-0238">DNA-binding</keyword>
<evidence type="ECO:0000256" key="3">
    <source>
        <dbReference type="ARBA" id="ARBA00023163"/>
    </source>
</evidence>
<gene>
    <name evidence="5" type="ORF">VN24_09660</name>
</gene>
<dbReference type="Pfam" id="PF00532">
    <property type="entry name" value="Peripla_BP_1"/>
    <property type="match status" value="1"/>
</dbReference>